<evidence type="ECO:0008006" key="3">
    <source>
        <dbReference type="Google" id="ProtNLM"/>
    </source>
</evidence>
<dbReference type="RefSeq" id="WP_178978876.1">
    <property type="nucleotide sequence ID" value="NZ_CP040103.1"/>
</dbReference>
<feature type="transmembrane region" description="Helical" evidence="1">
    <location>
        <begin position="236"/>
        <end position="255"/>
    </location>
</feature>
<feature type="transmembrane region" description="Helical" evidence="1">
    <location>
        <begin position="52"/>
        <end position="71"/>
    </location>
</feature>
<evidence type="ECO:0000313" key="2">
    <source>
        <dbReference type="EMBL" id="QOS19611.1"/>
    </source>
</evidence>
<feature type="transmembrane region" description="Helical" evidence="1">
    <location>
        <begin position="327"/>
        <end position="358"/>
    </location>
</feature>
<keyword evidence="1" id="KW-1133">Transmembrane helix</keyword>
<organism evidence="2">
    <name type="scientific">Vibrio parahaemolyticus</name>
    <dbReference type="NCBI Taxonomy" id="670"/>
    <lineage>
        <taxon>Bacteria</taxon>
        <taxon>Pseudomonadati</taxon>
        <taxon>Pseudomonadota</taxon>
        <taxon>Gammaproteobacteria</taxon>
        <taxon>Vibrionales</taxon>
        <taxon>Vibrionaceae</taxon>
        <taxon>Vibrio</taxon>
    </lineage>
</organism>
<feature type="transmembrane region" description="Helical" evidence="1">
    <location>
        <begin position="5"/>
        <end position="23"/>
    </location>
</feature>
<name>A0A7M1VWX0_VIBPH</name>
<dbReference type="EMBL" id="MT898137">
    <property type="protein sequence ID" value="QOS19611.1"/>
    <property type="molecule type" value="Genomic_DNA"/>
</dbReference>
<feature type="transmembrane region" description="Helical" evidence="1">
    <location>
        <begin position="29"/>
        <end position="45"/>
    </location>
</feature>
<gene>
    <name evidence="2" type="ORF">VP68_00020</name>
</gene>
<feature type="transmembrane region" description="Helical" evidence="1">
    <location>
        <begin position="203"/>
        <end position="224"/>
    </location>
</feature>
<sequence>MIKYFYFLPVIFFCISSFTSYTWYNFIKVDPFFEILLLFVFILCSKRMRGNWWFISYGLLCYSVVILFLSMNNNDVAIRDFFIAYKSIFYLIMLSFFVGKVFFKPESVLIFFRFLLFVFFIKYILWFFLSSTDRPGVFAENNFEIVFILLVSLSVFKVNDKVGSLENTILFLVVMFSGSRSGIVCLFAMYFILYARISGYKAIFSYFFLLVFSLIISFVFFQRLSGGSLESIDRVVFLQSLIMSISDWSILNYLFGNFFLSPLAEEACTRLSFYTSLFSVDNPGICYSVILHAYVLRIFYDFGLLGLIFIFYITFQMIIKSNVKSKIAFAALAVIFLSGLSVSSLNSVYTILGLIILMCSGKKNNEVWT</sequence>
<feature type="transmembrane region" description="Helical" evidence="1">
    <location>
        <begin position="141"/>
        <end position="158"/>
    </location>
</feature>
<feature type="transmembrane region" description="Helical" evidence="1">
    <location>
        <begin position="83"/>
        <end position="103"/>
    </location>
</feature>
<proteinExistence type="predicted"/>
<keyword evidence="1" id="KW-0472">Membrane</keyword>
<accession>A0A7M1VWX0</accession>
<protein>
    <recommendedName>
        <fullName evidence="3">Polysaccharide polymerase</fullName>
    </recommendedName>
</protein>
<feature type="transmembrane region" description="Helical" evidence="1">
    <location>
        <begin position="298"/>
        <end position="315"/>
    </location>
</feature>
<evidence type="ECO:0000256" key="1">
    <source>
        <dbReference type="SAM" id="Phobius"/>
    </source>
</evidence>
<feature type="transmembrane region" description="Helical" evidence="1">
    <location>
        <begin position="170"/>
        <end position="197"/>
    </location>
</feature>
<reference evidence="2" key="1">
    <citation type="submission" date="2020-08" db="EMBL/GenBank/DDBJ databases">
        <title>Genetic structure, function and evolution of capsule biosynthesis loci in Vibrio parahaemolyticus.</title>
        <authorList>
            <person name="Li L."/>
            <person name="Bian S."/>
        </authorList>
    </citation>
    <scope>NUCLEOTIDE SEQUENCE</scope>
    <source>
        <strain evidence="2">VP68</strain>
    </source>
</reference>
<keyword evidence="1" id="KW-0812">Transmembrane</keyword>
<dbReference type="AlphaFoldDB" id="A0A7M1VWX0"/>
<feature type="transmembrane region" description="Helical" evidence="1">
    <location>
        <begin position="110"/>
        <end position="129"/>
    </location>
</feature>